<keyword evidence="5" id="KW-0732">Signal</keyword>
<evidence type="ECO:0000256" key="2">
    <source>
        <dbReference type="ARBA" id="ARBA00009592"/>
    </source>
</evidence>
<reference evidence="10" key="1">
    <citation type="journal article" date="2022" name="Cell">
        <title>Repeat-based holocentromeres influence genome architecture and karyotype evolution.</title>
        <authorList>
            <person name="Hofstatter P.G."/>
            <person name="Thangavel G."/>
            <person name="Lux T."/>
            <person name="Neumann P."/>
            <person name="Vondrak T."/>
            <person name="Novak P."/>
            <person name="Zhang M."/>
            <person name="Costa L."/>
            <person name="Castellani M."/>
            <person name="Scott A."/>
            <person name="Toegelov H."/>
            <person name="Fuchs J."/>
            <person name="Mata-Sucre Y."/>
            <person name="Dias Y."/>
            <person name="Vanzela A.L.L."/>
            <person name="Huettel B."/>
            <person name="Almeida C.C.S."/>
            <person name="Simkova H."/>
            <person name="Souza G."/>
            <person name="Pedrosa-Harand A."/>
            <person name="Macas J."/>
            <person name="Mayer K.F.X."/>
            <person name="Houben A."/>
            <person name="Marques A."/>
        </authorList>
    </citation>
    <scope>NUCLEOTIDE SEQUENCE</scope>
    <source>
        <strain evidence="10">RhyBre1mFocal</strain>
    </source>
</reference>
<accession>A0A9Q0CZG6</accession>
<dbReference type="Pfam" id="PF00560">
    <property type="entry name" value="LRR_1"/>
    <property type="match status" value="6"/>
</dbReference>
<comment type="caution">
    <text evidence="10">The sequence shown here is derived from an EMBL/GenBank/DDBJ whole genome shotgun (WGS) entry which is preliminary data.</text>
</comment>
<keyword evidence="6" id="KW-0677">Repeat</keyword>
<dbReference type="PANTHER" id="PTHR48057:SF29">
    <property type="entry name" value="OS02G0609900 PROTEIN"/>
    <property type="match status" value="1"/>
</dbReference>
<dbReference type="FunFam" id="3.80.10.10:FF:000041">
    <property type="entry name" value="LRR receptor-like serine/threonine-protein kinase ERECTA"/>
    <property type="match status" value="1"/>
</dbReference>
<keyword evidence="11" id="KW-1185">Reference proteome</keyword>
<organism evidence="10 11">
    <name type="scientific">Rhynchospora breviuscula</name>
    <dbReference type="NCBI Taxonomy" id="2022672"/>
    <lineage>
        <taxon>Eukaryota</taxon>
        <taxon>Viridiplantae</taxon>
        <taxon>Streptophyta</taxon>
        <taxon>Embryophyta</taxon>
        <taxon>Tracheophyta</taxon>
        <taxon>Spermatophyta</taxon>
        <taxon>Magnoliopsida</taxon>
        <taxon>Liliopsida</taxon>
        <taxon>Poales</taxon>
        <taxon>Cyperaceae</taxon>
        <taxon>Cyperoideae</taxon>
        <taxon>Rhynchosporeae</taxon>
        <taxon>Rhynchospora</taxon>
    </lineage>
</organism>
<dbReference type="SMART" id="SM00369">
    <property type="entry name" value="LRR_TYP"/>
    <property type="match status" value="7"/>
</dbReference>
<evidence type="ECO:0000256" key="9">
    <source>
        <dbReference type="ARBA" id="ARBA00023180"/>
    </source>
</evidence>
<comment type="subcellular location">
    <subcellularLocation>
        <location evidence="1">Cell membrane</location>
    </subcellularLocation>
</comment>
<name>A0A9Q0CZG6_9POAL</name>
<dbReference type="PROSITE" id="PS51450">
    <property type="entry name" value="LRR"/>
    <property type="match status" value="1"/>
</dbReference>
<dbReference type="InterPro" id="IPR052595">
    <property type="entry name" value="LRRC69/RLP"/>
</dbReference>
<evidence type="ECO:0000313" key="11">
    <source>
        <dbReference type="Proteomes" id="UP001151287"/>
    </source>
</evidence>
<dbReference type="EMBL" id="JAMQYH010000001">
    <property type="protein sequence ID" value="KAJ1702334.1"/>
    <property type="molecule type" value="Genomic_DNA"/>
</dbReference>
<dbReference type="FunFam" id="3.80.10.10:FF:000213">
    <property type="entry name" value="Tyrosine-sulfated glycopeptide receptor 1"/>
    <property type="match status" value="1"/>
</dbReference>
<evidence type="ECO:0000256" key="6">
    <source>
        <dbReference type="ARBA" id="ARBA00022737"/>
    </source>
</evidence>
<comment type="similarity">
    <text evidence="2">Belongs to the RLP family.</text>
</comment>
<evidence type="ECO:0000256" key="3">
    <source>
        <dbReference type="ARBA" id="ARBA00022475"/>
    </source>
</evidence>
<keyword evidence="8" id="KW-0675">Receptor</keyword>
<keyword evidence="4" id="KW-0433">Leucine-rich repeat</keyword>
<dbReference type="InterPro" id="IPR032675">
    <property type="entry name" value="LRR_dom_sf"/>
</dbReference>
<dbReference type="Gene3D" id="3.80.10.10">
    <property type="entry name" value="Ribonuclease Inhibitor"/>
    <property type="match status" value="2"/>
</dbReference>
<keyword evidence="3" id="KW-1003">Cell membrane</keyword>
<sequence length="521" mass="57897">MNLKGSISPSIADLDELVWLNLTSNFLDSYVPNQLFNLPKLERLDLSSNDLSGTIPTYSNLPSIRVFNVSDNRLNQSLPTLNGSSNLEIFDVSYNLFSDSVNPILCNFSSKVRILHYTMNLLMGEFPIGFGNCLSAEELWLDFNMISGTLPDDLSKLSNLKHLYLRENQLSGRMSTRFSNLSNLLELDISFNSFHGSIPNIFASLPKLELFYADSNFFRGTIPSSLANSESLRSLYLRKNSLSGEINLNCSRMTRLSSLDLGTNQFSGPIDAVGNCIQLKHLNLARNSLGGEIPTTIKNLKFLSYLSLSNNSFSNVTSALLNLQNLPSLTSLVMTKNFFNAEYLPVEGINGFKSIEFFVIASCPLYGIVPPWIEQLTKLKVLDLSWNLLNGSIPPWIGDLENLFYLDLSNNSFTGELPVSLTTTKGLISDNSSQQLTQTDFPFYVKRNTTGKGLQYNRISSFPPSLYLGHNCLTGPILPSFGNLKNIHIFDLSYNRLSGTIPDELSVSNLEQSLGVVGKGW</sequence>
<gene>
    <name evidence="10" type="ORF">LUZ63_002113</name>
</gene>
<dbReference type="Pfam" id="PF13855">
    <property type="entry name" value="LRR_8"/>
    <property type="match status" value="2"/>
</dbReference>
<dbReference type="InterPro" id="IPR003591">
    <property type="entry name" value="Leu-rich_rpt_typical-subtyp"/>
</dbReference>
<dbReference type="GO" id="GO:0005886">
    <property type="term" value="C:plasma membrane"/>
    <property type="evidence" value="ECO:0007669"/>
    <property type="project" value="UniProtKB-SubCell"/>
</dbReference>
<keyword evidence="7" id="KW-0472">Membrane</keyword>
<evidence type="ECO:0000256" key="1">
    <source>
        <dbReference type="ARBA" id="ARBA00004236"/>
    </source>
</evidence>
<evidence type="ECO:0000256" key="4">
    <source>
        <dbReference type="ARBA" id="ARBA00022614"/>
    </source>
</evidence>
<evidence type="ECO:0000256" key="7">
    <source>
        <dbReference type="ARBA" id="ARBA00023136"/>
    </source>
</evidence>
<dbReference type="InterPro" id="IPR001611">
    <property type="entry name" value="Leu-rich_rpt"/>
</dbReference>
<evidence type="ECO:0000256" key="8">
    <source>
        <dbReference type="ARBA" id="ARBA00023170"/>
    </source>
</evidence>
<dbReference type="Proteomes" id="UP001151287">
    <property type="component" value="Unassembled WGS sequence"/>
</dbReference>
<evidence type="ECO:0000256" key="5">
    <source>
        <dbReference type="ARBA" id="ARBA00022729"/>
    </source>
</evidence>
<evidence type="ECO:0000313" key="10">
    <source>
        <dbReference type="EMBL" id="KAJ1702334.1"/>
    </source>
</evidence>
<proteinExistence type="inferred from homology"/>
<dbReference type="AlphaFoldDB" id="A0A9Q0CZG6"/>
<keyword evidence="9" id="KW-0325">Glycoprotein</keyword>
<dbReference type="SUPFAM" id="SSF52058">
    <property type="entry name" value="L domain-like"/>
    <property type="match status" value="2"/>
</dbReference>
<protein>
    <submittedName>
        <fullName evidence="10">Uncharacterized protein</fullName>
    </submittedName>
</protein>
<dbReference type="OrthoDB" id="676979at2759"/>
<dbReference type="PANTHER" id="PTHR48057">
    <property type="entry name" value="LEUCINE-RICH REPEAT SERINE/THREONINE-PROTEIN KINASE 1"/>
    <property type="match status" value="1"/>
</dbReference>
<dbReference type="SMART" id="SM00365">
    <property type="entry name" value="LRR_SD22"/>
    <property type="match status" value="5"/>
</dbReference>
<dbReference type="PRINTS" id="PR00019">
    <property type="entry name" value="LEURICHRPT"/>
</dbReference>